<dbReference type="Proteomes" id="UP000002499">
    <property type="component" value="Unassembled WGS sequence"/>
</dbReference>
<evidence type="ECO:0000256" key="1">
    <source>
        <dbReference type="SAM" id="MobiDB-lite"/>
    </source>
</evidence>
<feature type="region of interest" description="Disordered" evidence="1">
    <location>
        <begin position="73"/>
        <end position="103"/>
    </location>
</feature>
<dbReference type="AlphaFoldDB" id="E9EI64"/>
<evidence type="ECO:0000313" key="2">
    <source>
        <dbReference type="EMBL" id="EFY84386.1"/>
    </source>
</evidence>
<dbReference type="HOGENOM" id="CLU_1855740_0_0_1"/>
<protein>
    <submittedName>
        <fullName evidence="2">Uncharacterized protein</fullName>
    </submittedName>
</protein>
<dbReference type="KEGG" id="maw:19253873"/>
<dbReference type="GeneID" id="19253873"/>
<accession>E9EI64</accession>
<name>E9EI64_METAQ</name>
<gene>
    <name evidence="2" type="ORF">MAC_09562</name>
</gene>
<feature type="region of interest" description="Disordered" evidence="1">
    <location>
        <begin position="1"/>
        <end position="58"/>
    </location>
</feature>
<dbReference type="RefSeq" id="XP_007815902.1">
    <property type="nucleotide sequence ID" value="XM_007817711.1"/>
</dbReference>
<keyword evidence="3" id="KW-1185">Reference proteome</keyword>
<proteinExistence type="predicted"/>
<dbReference type="InParanoid" id="E9EI64"/>
<dbReference type="EMBL" id="GL698630">
    <property type="protein sequence ID" value="EFY84386.1"/>
    <property type="molecule type" value="Genomic_DNA"/>
</dbReference>
<evidence type="ECO:0000313" key="3">
    <source>
        <dbReference type="Proteomes" id="UP000002499"/>
    </source>
</evidence>
<organism evidence="3">
    <name type="scientific">Metarhizium acridum (strain CQMa 102)</name>
    <dbReference type="NCBI Taxonomy" id="655827"/>
    <lineage>
        <taxon>Eukaryota</taxon>
        <taxon>Fungi</taxon>
        <taxon>Dikarya</taxon>
        <taxon>Ascomycota</taxon>
        <taxon>Pezizomycotina</taxon>
        <taxon>Sordariomycetes</taxon>
        <taxon>Hypocreomycetidae</taxon>
        <taxon>Hypocreales</taxon>
        <taxon>Clavicipitaceae</taxon>
        <taxon>Metarhizium</taxon>
    </lineage>
</organism>
<sequence>MGVADNVATAAIAHPIDRNDPEGQSETVGNVSRDDLEDSNLEFVDPRSGTVGPSREPVDAAMGVADDVATALSARPAGRRLRKTRSMGTSAGHKNRVEKRYATKDAADDALTTAIARLIGRRQRKETPIDTGAVPDGV</sequence>
<reference evidence="2 3" key="1">
    <citation type="journal article" date="2011" name="PLoS Genet.">
        <title>Genome sequencing and comparative transcriptomics of the model entomopathogenic fungi Metarhizium anisopliae and M. acridum.</title>
        <authorList>
            <person name="Gao Q."/>
            <person name="Jin K."/>
            <person name="Ying S.H."/>
            <person name="Zhang Y."/>
            <person name="Xiao G."/>
            <person name="Shang Y."/>
            <person name="Duan Z."/>
            <person name="Hu X."/>
            <person name="Xie X.Q."/>
            <person name="Zhou G."/>
            <person name="Peng G."/>
            <person name="Luo Z."/>
            <person name="Huang W."/>
            <person name="Wang B."/>
            <person name="Fang W."/>
            <person name="Wang S."/>
            <person name="Zhong Y."/>
            <person name="Ma L.J."/>
            <person name="St Leger R.J."/>
            <person name="Zhao G.P."/>
            <person name="Pei Y."/>
            <person name="Feng M.G."/>
            <person name="Xia Y."/>
            <person name="Wang C."/>
        </authorList>
    </citation>
    <scope>NUCLEOTIDE SEQUENCE [LARGE SCALE GENOMIC DNA]</scope>
    <source>
        <strain evidence="2 3">CQMa 102</strain>
    </source>
</reference>